<sequence>MDSKFQNTCMQLSIYINSSQLICEKFGRQLVVASLLQCNIKSHLILRDLEKAKALFDEQDEEKLQLPKTPKSD</sequence>
<dbReference type="HOGENOM" id="CLU_2708598_0_0_1"/>
<dbReference type="STRING" id="3880.A0A072TX20"/>
<reference evidence="2" key="3">
    <citation type="submission" date="2015-04" db="UniProtKB">
        <authorList>
            <consortium name="EnsemblPlants"/>
        </authorList>
    </citation>
    <scope>IDENTIFICATION</scope>
    <source>
        <strain evidence="2">cv. Jemalong A17</strain>
    </source>
</reference>
<dbReference type="AlphaFoldDB" id="A0A072TX20"/>
<dbReference type="EnsemblPlants" id="KEH18090">
    <property type="protein sequence ID" value="KEH18090"/>
    <property type="gene ID" value="MTR_8g010710"/>
</dbReference>
<reference evidence="1 3" key="1">
    <citation type="journal article" date="2011" name="Nature">
        <title>The Medicago genome provides insight into the evolution of rhizobial symbioses.</title>
        <authorList>
            <person name="Young N.D."/>
            <person name="Debelle F."/>
            <person name="Oldroyd G.E."/>
            <person name="Geurts R."/>
            <person name="Cannon S.B."/>
            <person name="Udvardi M.K."/>
            <person name="Benedito V.A."/>
            <person name="Mayer K.F."/>
            <person name="Gouzy J."/>
            <person name="Schoof H."/>
            <person name="Van de Peer Y."/>
            <person name="Proost S."/>
            <person name="Cook D.R."/>
            <person name="Meyers B.C."/>
            <person name="Spannagl M."/>
            <person name="Cheung F."/>
            <person name="De Mita S."/>
            <person name="Krishnakumar V."/>
            <person name="Gundlach H."/>
            <person name="Zhou S."/>
            <person name="Mudge J."/>
            <person name="Bharti A.K."/>
            <person name="Murray J.D."/>
            <person name="Naoumkina M.A."/>
            <person name="Rosen B."/>
            <person name="Silverstein K.A."/>
            <person name="Tang H."/>
            <person name="Rombauts S."/>
            <person name="Zhao P.X."/>
            <person name="Zhou P."/>
            <person name="Barbe V."/>
            <person name="Bardou P."/>
            <person name="Bechner M."/>
            <person name="Bellec A."/>
            <person name="Berger A."/>
            <person name="Berges H."/>
            <person name="Bidwell S."/>
            <person name="Bisseling T."/>
            <person name="Choisne N."/>
            <person name="Couloux A."/>
            <person name="Denny R."/>
            <person name="Deshpande S."/>
            <person name="Dai X."/>
            <person name="Doyle J.J."/>
            <person name="Dudez A.M."/>
            <person name="Farmer A.D."/>
            <person name="Fouteau S."/>
            <person name="Franken C."/>
            <person name="Gibelin C."/>
            <person name="Gish J."/>
            <person name="Goldstein S."/>
            <person name="Gonzalez A.J."/>
            <person name="Green P.J."/>
            <person name="Hallab A."/>
            <person name="Hartog M."/>
            <person name="Hua A."/>
            <person name="Humphray S.J."/>
            <person name="Jeong D.H."/>
            <person name="Jing Y."/>
            <person name="Jocker A."/>
            <person name="Kenton S.M."/>
            <person name="Kim D.J."/>
            <person name="Klee K."/>
            <person name="Lai H."/>
            <person name="Lang C."/>
            <person name="Lin S."/>
            <person name="Macmil S.L."/>
            <person name="Magdelenat G."/>
            <person name="Matthews L."/>
            <person name="McCorrison J."/>
            <person name="Monaghan E.L."/>
            <person name="Mun J.H."/>
            <person name="Najar F.Z."/>
            <person name="Nicholson C."/>
            <person name="Noirot C."/>
            <person name="O'Bleness M."/>
            <person name="Paule C.R."/>
            <person name="Poulain J."/>
            <person name="Prion F."/>
            <person name="Qin B."/>
            <person name="Qu C."/>
            <person name="Retzel E.F."/>
            <person name="Riddle C."/>
            <person name="Sallet E."/>
            <person name="Samain S."/>
            <person name="Samson N."/>
            <person name="Sanders I."/>
            <person name="Saurat O."/>
            <person name="Scarpelli C."/>
            <person name="Schiex T."/>
            <person name="Segurens B."/>
            <person name="Severin A.J."/>
            <person name="Sherrier D.J."/>
            <person name="Shi R."/>
            <person name="Sims S."/>
            <person name="Singer S.R."/>
            <person name="Sinharoy S."/>
            <person name="Sterck L."/>
            <person name="Viollet A."/>
            <person name="Wang B.B."/>
            <person name="Wang K."/>
            <person name="Wang M."/>
            <person name="Wang X."/>
            <person name="Warfsmann J."/>
            <person name="Weissenbach J."/>
            <person name="White D.D."/>
            <person name="White J.D."/>
            <person name="Wiley G.B."/>
            <person name="Wincker P."/>
            <person name="Xing Y."/>
            <person name="Yang L."/>
            <person name="Yao Z."/>
            <person name="Ying F."/>
            <person name="Zhai J."/>
            <person name="Zhou L."/>
            <person name="Zuber A."/>
            <person name="Denarie J."/>
            <person name="Dixon R.A."/>
            <person name="May G.D."/>
            <person name="Schwartz D.C."/>
            <person name="Rogers J."/>
            <person name="Quetier F."/>
            <person name="Town C.D."/>
            <person name="Roe B.A."/>
        </authorList>
    </citation>
    <scope>NUCLEOTIDE SEQUENCE [LARGE SCALE GENOMIC DNA]</scope>
    <source>
        <strain evidence="1">A17</strain>
        <strain evidence="2 3">cv. Jemalong A17</strain>
    </source>
</reference>
<reference evidence="1 3" key="2">
    <citation type="journal article" date="2014" name="BMC Genomics">
        <title>An improved genome release (version Mt4.0) for the model legume Medicago truncatula.</title>
        <authorList>
            <person name="Tang H."/>
            <person name="Krishnakumar V."/>
            <person name="Bidwell S."/>
            <person name="Rosen B."/>
            <person name="Chan A."/>
            <person name="Zhou S."/>
            <person name="Gentzbittel L."/>
            <person name="Childs K.L."/>
            <person name="Yandell M."/>
            <person name="Gundlach H."/>
            <person name="Mayer K.F."/>
            <person name="Schwartz D.C."/>
            <person name="Town C.D."/>
        </authorList>
    </citation>
    <scope>GENOME REANNOTATION</scope>
    <source>
        <strain evidence="1">A17</strain>
        <strain evidence="2 3">cv. Jemalong A17</strain>
    </source>
</reference>
<name>A0A072TX20_MEDTR</name>
<evidence type="ECO:0000313" key="3">
    <source>
        <dbReference type="Proteomes" id="UP000002051"/>
    </source>
</evidence>
<proteinExistence type="predicted"/>
<gene>
    <name evidence="1" type="ordered locus">MTR_8g010710</name>
</gene>
<accession>A0A072TX20</accession>
<protein>
    <submittedName>
        <fullName evidence="1 2">Uncharacterized protein</fullName>
    </submittedName>
</protein>
<evidence type="ECO:0000313" key="1">
    <source>
        <dbReference type="EMBL" id="KEH18090.1"/>
    </source>
</evidence>
<dbReference type="EMBL" id="CM001224">
    <property type="protein sequence ID" value="KEH18090.1"/>
    <property type="molecule type" value="Genomic_DNA"/>
</dbReference>
<dbReference type="Proteomes" id="UP000002051">
    <property type="component" value="Chromosome 8"/>
</dbReference>
<organism evidence="1 3">
    <name type="scientific">Medicago truncatula</name>
    <name type="common">Barrel medic</name>
    <name type="synonym">Medicago tribuloides</name>
    <dbReference type="NCBI Taxonomy" id="3880"/>
    <lineage>
        <taxon>Eukaryota</taxon>
        <taxon>Viridiplantae</taxon>
        <taxon>Streptophyta</taxon>
        <taxon>Embryophyta</taxon>
        <taxon>Tracheophyta</taxon>
        <taxon>Spermatophyta</taxon>
        <taxon>Magnoliopsida</taxon>
        <taxon>eudicotyledons</taxon>
        <taxon>Gunneridae</taxon>
        <taxon>Pentapetalae</taxon>
        <taxon>rosids</taxon>
        <taxon>fabids</taxon>
        <taxon>Fabales</taxon>
        <taxon>Fabaceae</taxon>
        <taxon>Papilionoideae</taxon>
        <taxon>50 kb inversion clade</taxon>
        <taxon>NPAAA clade</taxon>
        <taxon>Hologalegina</taxon>
        <taxon>IRL clade</taxon>
        <taxon>Trifolieae</taxon>
        <taxon>Medicago</taxon>
    </lineage>
</organism>
<dbReference type="PaxDb" id="3880-AES83329"/>
<keyword evidence="3" id="KW-1185">Reference proteome</keyword>
<evidence type="ECO:0000313" key="2">
    <source>
        <dbReference type="EnsemblPlants" id="KEH18090"/>
    </source>
</evidence>